<keyword evidence="1 5" id="KW-0806">Transcription termination</keyword>
<dbReference type="GO" id="GO:0005829">
    <property type="term" value="C:cytosol"/>
    <property type="evidence" value="ECO:0007669"/>
    <property type="project" value="TreeGrafter"/>
</dbReference>
<dbReference type="GO" id="GO:0031564">
    <property type="term" value="P:transcription antitermination"/>
    <property type="evidence" value="ECO:0007669"/>
    <property type="project" value="UniProtKB-UniRule"/>
</dbReference>
<dbReference type="SMART" id="SM00738">
    <property type="entry name" value="NGN"/>
    <property type="match status" value="1"/>
</dbReference>
<dbReference type="eggNOG" id="COG0250">
    <property type="taxonomic scope" value="Bacteria"/>
</dbReference>
<feature type="domain" description="NusG-like N-terminal" evidence="9">
    <location>
        <begin position="43"/>
        <end position="152"/>
    </location>
</feature>
<dbReference type="HAMAP" id="MF_00948">
    <property type="entry name" value="NusG"/>
    <property type="match status" value="1"/>
</dbReference>
<dbReference type="GO" id="GO:0006354">
    <property type="term" value="P:DNA-templated transcription elongation"/>
    <property type="evidence" value="ECO:0007669"/>
    <property type="project" value="UniProtKB-UniRule"/>
</dbReference>
<dbReference type="PROSITE" id="PS01014">
    <property type="entry name" value="NUSG"/>
    <property type="match status" value="1"/>
</dbReference>
<dbReference type="Pfam" id="PF02357">
    <property type="entry name" value="NusG"/>
    <property type="match status" value="1"/>
</dbReference>
<evidence type="ECO:0000256" key="2">
    <source>
        <dbReference type="ARBA" id="ARBA00022814"/>
    </source>
</evidence>
<reference evidence="11 12" key="1">
    <citation type="submission" date="2011-01" db="EMBL/GenBank/DDBJ databases">
        <authorList>
            <person name="Weinstock G."/>
            <person name="Sodergren E."/>
            <person name="Clifton S."/>
            <person name="Fulton L."/>
            <person name="Fulton B."/>
            <person name="Courtney L."/>
            <person name="Fronick C."/>
            <person name="Harrison M."/>
            <person name="Strong C."/>
            <person name="Farmer C."/>
            <person name="Delahaunty K."/>
            <person name="Markovic C."/>
            <person name="Hall O."/>
            <person name="Minx P."/>
            <person name="Tomlinson C."/>
            <person name="Mitreva M."/>
            <person name="Hou S."/>
            <person name="Chen J."/>
            <person name="Wollam A."/>
            <person name="Pepin K.H."/>
            <person name="Johnson M."/>
            <person name="Bhonagiri V."/>
            <person name="Zhang X."/>
            <person name="Suruliraj S."/>
            <person name="Warren W."/>
            <person name="Chinwalla A."/>
            <person name="Mardis E.R."/>
            <person name="Wilson R.K."/>
        </authorList>
    </citation>
    <scope>NUCLEOTIDE SEQUENCE [LARGE SCALE GENOMIC DNA]</scope>
    <source>
        <strain evidence="12">DSM 22608 / JCM 16073 / KCTC 15190 / YIT 12066</strain>
    </source>
</reference>
<evidence type="ECO:0000256" key="6">
    <source>
        <dbReference type="NCBIfam" id="TIGR00922"/>
    </source>
</evidence>
<dbReference type="InterPro" id="IPR014722">
    <property type="entry name" value="Rib_uL2_dom2"/>
</dbReference>
<protein>
    <recommendedName>
        <fullName evidence="5 6">Transcription termination/antitermination protein NusG</fullName>
    </recommendedName>
</protein>
<feature type="region of interest" description="Disordered" evidence="8">
    <location>
        <begin position="1"/>
        <end position="40"/>
    </location>
</feature>
<evidence type="ECO:0000259" key="10">
    <source>
        <dbReference type="SMART" id="SM00739"/>
    </source>
</evidence>
<dbReference type="GO" id="GO:0032784">
    <property type="term" value="P:regulation of DNA-templated transcription elongation"/>
    <property type="evidence" value="ECO:0007669"/>
    <property type="project" value="InterPro"/>
</dbReference>
<keyword evidence="4 5" id="KW-0804">Transcription</keyword>
<keyword evidence="12" id="KW-1185">Reference proteome</keyword>
<feature type="domain" description="KOW" evidence="10">
    <location>
        <begin position="164"/>
        <end position="191"/>
    </location>
</feature>
<evidence type="ECO:0000313" key="11">
    <source>
        <dbReference type="EMBL" id="EFY07184.1"/>
    </source>
</evidence>
<keyword evidence="3 5" id="KW-0805">Transcription regulation</keyword>
<dbReference type="AlphaFoldDB" id="E8LJV4"/>
<dbReference type="InterPro" id="IPR047050">
    <property type="entry name" value="NGN"/>
</dbReference>
<evidence type="ECO:0000256" key="8">
    <source>
        <dbReference type="SAM" id="MobiDB-lite"/>
    </source>
</evidence>
<dbReference type="CDD" id="cd06091">
    <property type="entry name" value="KOW_NusG"/>
    <property type="match status" value="1"/>
</dbReference>
<dbReference type="SUPFAM" id="SSF50104">
    <property type="entry name" value="Translation proteins SH3-like domain"/>
    <property type="match status" value="1"/>
</dbReference>
<evidence type="ECO:0000256" key="1">
    <source>
        <dbReference type="ARBA" id="ARBA00022472"/>
    </source>
</evidence>
<dbReference type="InterPro" id="IPR043425">
    <property type="entry name" value="NusG-like"/>
</dbReference>
<dbReference type="STRING" id="762983.HMPREF9444_00990"/>
<dbReference type="InterPro" id="IPR036735">
    <property type="entry name" value="NGN_dom_sf"/>
</dbReference>
<dbReference type="InterPro" id="IPR001062">
    <property type="entry name" value="Transcrpt_antiterm_NusG"/>
</dbReference>
<dbReference type="EMBL" id="AEVO01000048">
    <property type="protein sequence ID" value="EFY07184.1"/>
    <property type="molecule type" value="Genomic_DNA"/>
</dbReference>
<sequence>MAEEKIEINEAPMMDAPEAPVAASADKPVVEEKKEEKKPAEKPLRWYVVQAFSGFEQRVAQTLRERIKIHNMEHDFGEVLVPKEKVKEIKDGKKRESERKFFPGYVLVQMRMTSETWQLVKHTDRVLGFIGGTAEKPLPITQAEADKILSRLRESEESPRPKTIYEVGEVVRAIDGAFKDFVGTVEKVDYEKNRVTVSIAIFGRATPVELEFSQVEKDI</sequence>
<dbReference type="RefSeq" id="WP_009143192.1">
    <property type="nucleotide sequence ID" value="NZ_GL830985.1"/>
</dbReference>
<dbReference type="PANTHER" id="PTHR30265">
    <property type="entry name" value="RHO-INTERACTING TRANSCRIPTION TERMINATION FACTOR NUSG"/>
    <property type="match status" value="1"/>
</dbReference>
<dbReference type="Gene3D" id="2.30.30.30">
    <property type="match status" value="1"/>
</dbReference>
<dbReference type="InterPro" id="IPR005824">
    <property type="entry name" value="KOW"/>
</dbReference>
<name>E8LJV4_SUCHY</name>
<evidence type="ECO:0000256" key="4">
    <source>
        <dbReference type="ARBA" id="ARBA00023163"/>
    </source>
</evidence>
<dbReference type="Gene3D" id="3.30.70.940">
    <property type="entry name" value="NusG, N-terminal domain"/>
    <property type="match status" value="1"/>
</dbReference>
<feature type="compositionally biased region" description="Basic and acidic residues" evidence="8">
    <location>
        <begin position="28"/>
        <end position="40"/>
    </location>
</feature>
<dbReference type="InterPro" id="IPR015869">
    <property type="entry name" value="Transcrpt_antiterm_NusG_bac_CS"/>
</dbReference>
<proteinExistence type="inferred from homology"/>
<dbReference type="SUPFAM" id="SSF82679">
    <property type="entry name" value="N-utilization substance G protein NusG, N-terminal domain"/>
    <property type="match status" value="1"/>
</dbReference>
<dbReference type="FunFam" id="3.30.70.940:FF:000001">
    <property type="entry name" value="Transcription termination/antitermination protein NusG"/>
    <property type="match status" value="1"/>
</dbReference>
<evidence type="ECO:0000256" key="3">
    <source>
        <dbReference type="ARBA" id="ARBA00023015"/>
    </source>
</evidence>
<dbReference type="Pfam" id="PF00467">
    <property type="entry name" value="KOW"/>
    <property type="match status" value="1"/>
</dbReference>
<comment type="function">
    <text evidence="5 7">Participates in transcription elongation, termination and antitermination.</text>
</comment>
<comment type="similarity">
    <text evidence="5 7">Belongs to the NusG family.</text>
</comment>
<dbReference type="GO" id="GO:0006353">
    <property type="term" value="P:DNA-templated transcription termination"/>
    <property type="evidence" value="ECO:0007669"/>
    <property type="project" value="UniProtKB-UniRule"/>
</dbReference>
<dbReference type="NCBIfam" id="TIGR00922">
    <property type="entry name" value="nusG"/>
    <property type="match status" value="1"/>
</dbReference>
<dbReference type="FunFam" id="2.30.30.30:FF:000002">
    <property type="entry name" value="Transcription termination/antitermination factor NusG"/>
    <property type="match status" value="1"/>
</dbReference>
<dbReference type="SMART" id="SM00739">
    <property type="entry name" value="KOW"/>
    <property type="match status" value="1"/>
</dbReference>
<evidence type="ECO:0000256" key="7">
    <source>
        <dbReference type="RuleBase" id="RU000538"/>
    </source>
</evidence>
<dbReference type="InterPro" id="IPR008991">
    <property type="entry name" value="Translation_prot_SH3-like_sf"/>
</dbReference>
<comment type="caution">
    <text evidence="11">The sequence shown here is derived from an EMBL/GenBank/DDBJ whole genome shotgun (WGS) entry which is preliminary data.</text>
</comment>
<evidence type="ECO:0000256" key="5">
    <source>
        <dbReference type="HAMAP-Rule" id="MF_00948"/>
    </source>
</evidence>
<dbReference type="CDD" id="cd09891">
    <property type="entry name" value="NGN_Bact_1"/>
    <property type="match status" value="1"/>
</dbReference>
<organism evidence="11 12">
    <name type="scientific">Succinatimonas hippei (strain DSM 22608 / JCM 16073 / KCTC 15190 / YIT 12066)</name>
    <dbReference type="NCBI Taxonomy" id="762983"/>
    <lineage>
        <taxon>Bacteria</taxon>
        <taxon>Pseudomonadati</taxon>
        <taxon>Pseudomonadota</taxon>
        <taxon>Gammaproteobacteria</taxon>
        <taxon>Aeromonadales</taxon>
        <taxon>Succinivibrionaceae</taxon>
        <taxon>Succinatimonas</taxon>
    </lineage>
</organism>
<dbReference type="Proteomes" id="UP000018458">
    <property type="component" value="Unassembled WGS sequence"/>
</dbReference>
<gene>
    <name evidence="5 11" type="primary">nusG</name>
    <name evidence="11" type="ORF">HMPREF9444_00990</name>
</gene>
<dbReference type="PANTHER" id="PTHR30265:SF2">
    <property type="entry name" value="TRANSCRIPTION TERMINATION_ANTITERMINATION PROTEIN NUSG"/>
    <property type="match status" value="1"/>
</dbReference>
<dbReference type="InterPro" id="IPR006645">
    <property type="entry name" value="NGN-like_dom"/>
</dbReference>
<evidence type="ECO:0000259" key="9">
    <source>
        <dbReference type="SMART" id="SM00738"/>
    </source>
</evidence>
<dbReference type="PRINTS" id="PR00338">
    <property type="entry name" value="NUSGTNSCPFCT"/>
</dbReference>
<accession>E8LJV4</accession>
<evidence type="ECO:0000313" key="12">
    <source>
        <dbReference type="Proteomes" id="UP000018458"/>
    </source>
</evidence>
<dbReference type="HOGENOM" id="CLU_067287_1_0_6"/>
<keyword evidence="2 5" id="KW-0889">Transcription antitermination</keyword>